<dbReference type="SUPFAM" id="SSF57625">
    <property type="entry name" value="Invertebrate chitin-binding proteins"/>
    <property type="match status" value="4"/>
</dbReference>
<feature type="compositionally biased region" description="Low complexity" evidence="6">
    <location>
        <begin position="190"/>
        <end position="208"/>
    </location>
</feature>
<accession>A0A7M5XFE1</accession>
<evidence type="ECO:0000256" key="6">
    <source>
        <dbReference type="SAM" id="MobiDB-lite"/>
    </source>
</evidence>
<keyword evidence="5" id="KW-0325">Glycoprotein</keyword>
<keyword evidence="10" id="KW-1185">Reference proteome</keyword>
<feature type="region of interest" description="Disordered" evidence="6">
    <location>
        <begin position="85"/>
        <end position="112"/>
    </location>
</feature>
<dbReference type="RefSeq" id="XP_066919065.1">
    <property type="nucleotide sequence ID" value="XM_067062964.1"/>
</dbReference>
<keyword evidence="1" id="KW-0147">Chitin-binding</keyword>
<dbReference type="AlphaFoldDB" id="A0A7M5XFE1"/>
<evidence type="ECO:0000313" key="10">
    <source>
        <dbReference type="Proteomes" id="UP000594262"/>
    </source>
</evidence>
<dbReference type="Gene3D" id="3.20.20.80">
    <property type="entry name" value="Glycosidases"/>
    <property type="match status" value="2"/>
</dbReference>
<feature type="chain" id="PRO_5029902764" description="Chitin-binding type-2 domain-containing protein" evidence="7">
    <location>
        <begin position="16"/>
        <end position="402"/>
    </location>
</feature>
<dbReference type="PROSITE" id="PS50940">
    <property type="entry name" value="CHIT_BIND_II"/>
    <property type="match status" value="1"/>
</dbReference>
<dbReference type="InterPro" id="IPR036508">
    <property type="entry name" value="Chitin-bd_dom_sf"/>
</dbReference>
<name>A0A7M5XFE1_9CNID</name>
<dbReference type="Pfam" id="PF01607">
    <property type="entry name" value="CBM_14"/>
    <property type="match status" value="4"/>
</dbReference>
<dbReference type="GeneID" id="136806397"/>
<reference evidence="9" key="1">
    <citation type="submission" date="2021-01" db="UniProtKB">
        <authorList>
            <consortium name="EnsemblMetazoa"/>
        </authorList>
    </citation>
    <scope>IDENTIFICATION</scope>
</reference>
<evidence type="ECO:0000256" key="2">
    <source>
        <dbReference type="ARBA" id="ARBA00022729"/>
    </source>
</evidence>
<dbReference type="InterPro" id="IPR002557">
    <property type="entry name" value="Chitin-bd_dom"/>
</dbReference>
<sequence>MKILATLAIVALVSALSEAGRGAYKNKCPKSLCHYKENGVPFQRSGQPGVFVTCVFGRPICRPCPAGLVFSNKSRTCVSLNPPTTGKAPTTVARPTSTTQKRPTTKPIPCPTKACHGKKDGSVFRLSSRRANIFVTCDNGKPVCRRCAKGLAFINRLETCADPNQPTTSKPRTTRQQRPTTTRKPRSTRQQRPTTTRATRTTRQQRPTTTRKPRTTRQQRPTTRRPSVPCPNVLCKHKPENAIFHLSSRRPNYFVRCVSRRAICQRCPGNLIFSNKAETCVRVPEAPTSTRKPRTTQRKPTTAQRKPTTTQRKPTTGQQKPTTTQRKPTTVQQKPTTTRRPLSCKNSLCKNRHGDALFADPHRPSVFVRCVNYKPICQRCPRGLVFNNKAQACDFVKKQKKH</sequence>
<keyword evidence="3" id="KW-0677">Repeat</keyword>
<keyword evidence="2 7" id="KW-0732">Signal</keyword>
<dbReference type="PANTHER" id="PTHR23301">
    <property type="entry name" value="CHITIN BINDING PERITROPHIN-A"/>
    <property type="match status" value="1"/>
</dbReference>
<feature type="compositionally biased region" description="Low complexity" evidence="6">
    <location>
        <begin position="298"/>
        <end position="341"/>
    </location>
</feature>
<dbReference type="GO" id="GO:0008061">
    <property type="term" value="F:chitin binding"/>
    <property type="evidence" value="ECO:0007669"/>
    <property type="project" value="UniProtKB-KW"/>
</dbReference>
<dbReference type="OrthoDB" id="6358068at2759"/>
<keyword evidence="4" id="KW-1015">Disulfide bond</keyword>
<proteinExistence type="predicted"/>
<evidence type="ECO:0000256" key="1">
    <source>
        <dbReference type="ARBA" id="ARBA00022669"/>
    </source>
</evidence>
<feature type="compositionally biased region" description="Low complexity" evidence="6">
    <location>
        <begin position="218"/>
        <end position="227"/>
    </location>
</feature>
<organism evidence="9 10">
    <name type="scientific">Clytia hemisphaerica</name>
    <dbReference type="NCBI Taxonomy" id="252671"/>
    <lineage>
        <taxon>Eukaryota</taxon>
        <taxon>Metazoa</taxon>
        <taxon>Cnidaria</taxon>
        <taxon>Hydrozoa</taxon>
        <taxon>Hydroidolina</taxon>
        <taxon>Leptothecata</taxon>
        <taxon>Obeliida</taxon>
        <taxon>Clytiidae</taxon>
        <taxon>Clytia</taxon>
    </lineage>
</organism>
<dbReference type="Proteomes" id="UP000594262">
    <property type="component" value="Unplaced"/>
</dbReference>
<dbReference type="SMART" id="SM00494">
    <property type="entry name" value="ChtBD2"/>
    <property type="match status" value="4"/>
</dbReference>
<evidence type="ECO:0000256" key="3">
    <source>
        <dbReference type="ARBA" id="ARBA00022737"/>
    </source>
</evidence>
<protein>
    <recommendedName>
        <fullName evidence="8">Chitin-binding type-2 domain-containing protein</fullName>
    </recommendedName>
</protein>
<feature type="region of interest" description="Disordered" evidence="6">
    <location>
        <begin position="161"/>
        <end position="233"/>
    </location>
</feature>
<evidence type="ECO:0000313" key="9">
    <source>
        <dbReference type="EnsemblMetazoa" id="CLYHEMP022085.1"/>
    </source>
</evidence>
<feature type="domain" description="Chitin-binding type-2" evidence="8">
    <location>
        <begin position="346"/>
        <end position="394"/>
    </location>
</feature>
<feature type="compositionally biased region" description="Polar residues" evidence="6">
    <location>
        <begin position="85"/>
        <end position="102"/>
    </location>
</feature>
<evidence type="ECO:0000256" key="7">
    <source>
        <dbReference type="SAM" id="SignalP"/>
    </source>
</evidence>
<feature type="compositionally biased region" description="Low complexity" evidence="6">
    <location>
        <begin position="165"/>
        <end position="180"/>
    </location>
</feature>
<evidence type="ECO:0000256" key="5">
    <source>
        <dbReference type="ARBA" id="ARBA00023180"/>
    </source>
</evidence>
<evidence type="ECO:0000256" key="4">
    <source>
        <dbReference type="ARBA" id="ARBA00023157"/>
    </source>
</evidence>
<dbReference type="InterPro" id="IPR051940">
    <property type="entry name" value="Chitin_bind-dev_reg"/>
</dbReference>
<feature type="signal peptide" evidence="7">
    <location>
        <begin position="1"/>
        <end position="15"/>
    </location>
</feature>
<feature type="region of interest" description="Disordered" evidence="6">
    <location>
        <begin position="284"/>
        <end position="345"/>
    </location>
</feature>
<evidence type="ECO:0000259" key="8">
    <source>
        <dbReference type="PROSITE" id="PS50940"/>
    </source>
</evidence>
<dbReference type="PANTHER" id="PTHR23301:SF0">
    <property type="entry name" value="CHITIN-BINDING TYPE-2 DOMAIN-CONTAINING PROTEIN-RELATED"/>
    <property type="match status" value="1"/>
</dbReference>
<dbReference type="EnsemblMetazoa" id="CLYHEMT022085.1">
    <property type="protein sequence ID" value="CLYHEMP022085.1"/>
    <property type="gene ID" value="CLYHEMG022085"/>
</dbReference>
<dbReference type="GO" id="GO:0005576">
    <property type="term" value="C:extracellular region"/>
    <property type="evidence" value="ECO:0007669"/>
    <property type="project" value="InterPro"/>
</dbReference>